<dbReference type="Pfam" id="PF00550">
    <property type="entry name" value="PP-binding"/>
    <property type="match status" value="1"/>
</dbReference>
<dbReference type="RefSeq" id="XP_045951643.1">
    <property type="nucleotide sequence ID" value="XM_046098845.1"/>
</dbReference>
<dbReference type="OrthoDB" id="4761204at2759"/>
<dbReference type="FunFam" id="3.30.300.30:FF:000015">
    <property type="entry name" value="Nonribosomal peptide synthase SidD"/>
    <property type="match status" value="1"/>
</dbReference>
<dbReference type="NCBIfam" id="TIGR01733">
    <property type="entry name" value="AA-adenyl-dom"/>
    <property type="match status" value="1"/>
</dbReference>
<evidence type="ECO:0000256" key="3">
    <source>
        <dbReference type="ARBA" id="ARBA00022598"/>
    </source>
</evidence>
<dbReference type="AlphaFoldDB" id="A0A9P8RFL6"/>
<dbReference type="PANTHER" id="PTHR45527:SF1">
    <property type="entry name" value="FATTY ACID SYNTHASE"/>
    <property type="match status" value="1"/>
</dbReference>
<keyword evidence="6" id="KW-1185">Reference proteome</keyword>
<dbReference type="Gene3D" id="1.10.1200.10">
    <property type="entry name" value="ACP-like"/>
    <property type="match status" value="1"/>
</dbReference>
<keyword evidence="1" id="KW-0596">Phosphopantetheine</keyword>
<dbReference type="PANTHER" id="PTHR45527">
    <property type="entry name" value="NONRIBOSOMAL PEPTIDE SYNTHETASE"/>
    <property type="match status" value="1"/>
</dbReference>
<dbReference type="GeneID" id="70127737"/>
<dbReference type="Gene3D" id="3.40.50.12780">
    <property type="entry name" value="N-terminal domain of ligase-like"/>
    <property type="match status" value="1"/>
</dbReference>
<evidence type="ECO:0000256" key="1">
    <source>
        <dbReference type="ARBA" id="ARBA00022450"/>
    </source>
</evidence>
<dbReference type="PROSITE" id="PS00455">
    <property type="entry name" value="AMP_BINDING"/>
    <property type="match status" value="1"/>
</dbReference>
<sequence length="783" mass="85289">MIESRGKCNFIRENFKVDENIWQLAKELEDGSTDNDSSTRIGRIETQSLCPLCTNVLLVFEQWLEGESTHISTLAGREELNGVYEGVDNRDSRYGLVVRFFEEGSSGVRVSVDHCVHVGDPEAGRSWACKLQKAVRQLCNDVPPKKKIEEVETITQKELADIWHWNADVPETIHACVHHLIADIVHQQPNAPAVCAWDGDLTYRELDTISDALATYLVNAGVGHGDIIPLCFEKSMWAPVAMLGVMKAGAASVAMDTTHPEARLRTIVQQAFAYSSHRVILSSVTNEPLVHRLPRTEEPESTVLVPETLMREVPPDHKFQPATIKPDNILYVVFTSGSTGNPKGAIITHANFSSAIAHQQVALGFDSTCRVFDFASYAFDVAWSDALHTLTAGGCMCIPSENQRRNDICAAIRDLRANYLDLTPTVARQISPAEVPSIRTIVFGGERVGASDVIDWINCSTIRNPYGPAECTITSTVSAILPGDDAEPGIGQGCGAITWIVCTDGSGLVAVGETGELWLEGPIVGKGYLGDPEKTAAAFIEDPPWLLRGGPGVPGRRGRLYRTGDLVRYNPDGSLHFIGRKDDQVKIRGQRVELGDVEHHLRQCLAAHPDIAVVADVVRPSGSTAPLLAAFLAIGESANADEATRNATLVALITSIEESLSQNLPVHMIPTAYIPISNIDLTGTGKTDRRRLRDLVAAMTFEQLADLNPARSHGPRHEPSTEAERQLQQLWASVLPIDANSISVTDNFSRIGGDSVSAMRLVAAARNRGLNLNIADVFRHPHL</sequence>
<feature type="domain" description="Carrier" evidence="4">
    <location>
        <begin position="718"/>
        <end position="783"/>
    </location>
</feature>
<dbReference type="InterPro" id="IPR009081">
    <property type="entry name" value="PP-bd_ACP"/>
</dbReference>
<gene>
    <name evidence="5" type="ORF">BKA67DRAFT_527339</name>
</gene>
<name>A0A9P8RFL6_9PEZI</name>
<dbReference type="GO" id="GO:0044550">
    <property type="term" value="P:secondary metabolite biosynthetic process"/>
    <property type="evidence" value="ECO:0007669"/>
    <property type="project" value="TreeGrafter"/>
</dbReference>
<dbReference type="InterPro" id="IPR042099">
    <property type="entry name" value="ANL_N_sf"/>
</dbReference>
<proteinExistence type="predicted"/>
<dbReference type="CDD" id="cd05918">
    <property type="entry name" value="A_NRPS_SidN3_like"/>
    <property type="match status" value="1"/>
</dbReference>
<dbReference type="GO" id="GO:0016874">
    <property type="term" value="F:ligase activity"/>
    <property type="evidence" value="ECO:0007669"/>
    <property type="project" value="UniProtKB-KW"/>
</dbReference>
<evidence type="ECO:0000256" key="2">
    <source>
        <dbReference type="ARBA" id="ARBA00022553"/>
    </source>
</evidence>
<dbReference type="GO" id="GO:0043041">
    <property type="term" value="P:amino acid activation for nonribosomal peptide biosynthetic process"/>
    <property type="evidence" value="ECO:0007669"/>
    <property type="project" value="TreeGrafter"/>
</dbReference>
<dbReference type="GO" id="GO:0031177">
    <property type="term" value="F:phosphopantetheine binding"/>
    <property type="evidence" value="ECO:0007669"/>
    <property type="project" value="TreeGrafter"/>
</dbReference>
<dbReference type="Pfam" id="PF00501">
    <property type="entry name" value="AMP-binding"/>
    <property type="match status" value="1"/>
</dbReference>
<dbReference type="GO" id="GO:0005737">
    <property type="term" value="C:cytoplasm"/>
    <property type="evidence" value="ECO:0007669"/>
    <property type="project" value="TreeGrafter"/>
</dbReference>
<dbReference type="FunFam" id="3.40.50.12780:FF:000014">
    <property type="entry name" value="Nonribosomal peptide synthetase 1"/>
    <property type="match status" value="1"/>
</dbReference>
<keyword evidence="2" id="KW-0597">Phosphoprotein</keyword>
<dbReference type="InterPro" id="IPR036736">
    <property type="entry name" value="ACP-like_sf"/>
</dbReference>
<dbReference type="InterPro" id="IPR006162">
    <property type="entry name" value="Ppantetheine_attach_site"/>
</dbReference>
<dbReference type="SUPFAM" id="SSF47336">
    <property type="entry name" value="ACP-like"/>
    <property type="match status" value="1"/>
</dbReference>
<evidence type="ECO:0000313" key="6">
    <source>
        <dbReference type="Proteomes" id="UP000758603"/>
    </source>
</evidence>
<comment type="caution">
    <text evidence="5">The sequence shown here is derived from an EMBL/GenBank/DDBJ whole genome shotgun (WGS) entry which is preliminary data.</text>
</comment>
<dbReference type="EMBL" id="JAGPXC010000012">
    <property type="protein sequence ID" value="KAH6645129.1"/>
    <property type="molecule type" value="Genomic_DNA"/>
</dbReference>
<feature type="non-terminal residue" evidence="5">
    <location>
        <position position="783"/>
    </location>
</feature>
<protein>
    <recommendedName>
        <fullName evidence="4">Carrier domain-containing protein</fullName>
    </recommendedName>
</protein>
<dbReference type="PROSITE" id="PS50075">
    <property type="entry name" value="CARRIER"/>
    <property type="match status" value="1"/>
</dbReference>
<dbReference type="InterPro" id="IPR000873">
    <property type="entry name" value="AMP-dep_synth/lig_dom"/>
</dbReference>
<evidence type="ECO:0000259" key="4">
    <source>
        <dbReference type="PROSITE" id="PS50075"/>
    </source>
</evidence>
<dbReference type="InterPro" id="IPR020845">
    <property type="entry name" value="AMP-binding_CS"/>
</dbReference>
<dbReference type="Gene3D" id="3.30.300.30">
    <property type="match status" value="1"/>
</dbReference>
<dbReference type="PROSITE" id="PS00012">
    <property type="entry name" value="PHOSPHOPANTETHEINE"/>
    <property type="match status" value="1"/>
</dbReference>
<organism evidence="5 6">
    <name type="scientific">Truncatella angustata</name>
    <dbReference type="NCBI Taxonomy" id="152316"/>
    <lineage>
        <taxon>Eukaryota</taxon>
        <taxon>Fungi</taxon>
        <taxon>Dikarya</taxon>
        <taxon>Ascomycota</taxon>
        <taxon>Pezizomycotina</taxon>
        <taxon>Sordariomycetes</taxon>
        <taxon>Xylariomycetidae</taxon>
        <taxon>Amphisphaeriales</taxon>
        <taxon>Sporocadaceae</taxon>
        <taxon>Truncatella</taxon>
    </lineage>
</organism>
<keyword evidence="3" id="KW-0436">Ligase</keyword>
<dbReference type="InterPro" id="IPR010071">
    <property type="entry name" value="AA_adenyl_dom"/>
</dbReference>
<reference evidence="5" key="1">
    <citation type="journal article" date="2021" name="Nat. Commun.">
        <title>Genetic determinants of endophytism in the Arabidopsis root mycobiome.</title>
        <authorList>
            <person name="Mesny F."/>
            <person name="Miyauchi S."/>
            <person name="Thiergart T."/>
            <person name="Pickel B."/>
            <person name="Atanasova L."/>
            <person name="Karlsson M."/>
            <person name="Huettel B."/>
            <person name="Barry K.W."/>
            <person name="Haridas S."/>
            <person name="Chen C."/>
            <person name="Bauer D."/>
            <person name="Andreopoulos W."/>
            <person name="Pangilinan J."/>
            <person name="LaButti K."/>
            <person name="Riley R."/>
            <person name="Lipzen A."/>
            <person name="Clum A."/>
            <person name="Drula E."/>
            <person name="Henrissat B."/>
            <person name="Kohler A."/>
            <person name="Grigoriev I.V."/>
            <person name="Martin F.M."/>
            <person name="Hacquard S."/>
        </authorList>
    </citation>
    <scope>NUCLEOTIDE SEQUENCE</scope>
    <source>
        <strain evidence="5">MPI-SDFR-AT-0073</strain>
    </source>
</reference>
<accession>A0A9P8RFL6</accession>
<dbReference type="FunFam" id="1.10.1200.10:FF:000005">
    <property type="entry name" value="Nonribosomal peptide synthetase 1"/>
    <property type="match status" value="1"/>
</dbReference>
<dbReference type="SUPFAM" id="SSF56801">
    <property type="entry name" value="Acetyl-CoA synthetase-like"/>
    <property type="match status" value="1"/>
</dbReference>
<evidence type="ECO:0000313" key="5">
    <source>
        <dbReference type="EMBL" id="KAH6645129.1"/>
    </source>
</evidence>
<dbReference type="InterPro" id="IPR045851">
    <property type="entry name" value="AMP-bd_C_sf"/>
</dbReference>
<dbReference type="Proteomes" id="UP000758603">
    <property type="component" value="Unassembled WGS sequence"/>
</dbReference>